<evidence type="ECO:0000313" key="2">
    <source>
        <dbReference type="EMBL" id="CAB9517522.1"/>
    </source>
</evidence>
<proteinExistence type="predicted"/>
<gene>
    <name evidence="2" type="ORF">SEMRO_862_G212460.1</name>
</gene>
<accession>A0A9N8E9Y9</accession>
<evidence type="ECO:0000256" key="1">
    <source>
        <dbReference type="SAM" id="Phobius"/>
    </source>
</evidence>
<dbReference type="AlphaFoldDB" id="A0A9N8E9Y9"/>
<keyword evidence="1" id="KW-0472">Membrane</keyword>
<keyword evidence="1" id="KW-0812">Transmembrane</keyword>
<feature type="transmembrane region" description="Helical" evidence="1">
    <location>
        <begin position="344"/>
        <end position="361"/>
    </location>
</feature>
<keyword evidence="1" id="KW-1133">Transmembrane helix</keyword>
<sequence>MKLSIRFCALQWFISIGLLPLLLVVDGFTPIITPSTSSIHTAVTPLITSSSDRRRSVFLLANTNSDEASTLPERTAIATTITEEQQEQEKLSEFQELQIGWDQIVSLEAFDGTHIDRLWTPEDVIGIAIHIPLVSLAFITATTGQMAPSLFAICAISTLLTSLAHFKMCFDEPRDWKAPRMAEPKSVYEFSAIYLLPFAWLQWRITPLYPSALEQGPFEVLACIALSAITIYGFAYAIYGKYLLAKVNAPHSTYEGPLQPSTPAYQTQAQLYLTGNVVINSLACLFLPFAWTLAIRGTDWWNRVQELHPNQAAFLGISILVATIGDTSGNLLLRLQQLQITTSVRALVVMGILSNVIFLLVPELLFNGIYSSGISEVGFYWE</sequence>
<feature type="transmembrane region" description="Helical" evidence="1">
    <location>
        <begin position="187"/>
        <end position="205"/>
    </location>
</feature>
<dbReference type="Proteomes" id="UP001153069">
    <property type="component" value="Unassembled WGS sequence"/>
</dbReference>
<dbReference type="EMBL" id="CAICTM010000861">
    <property type="protein sequence ID" value="CAB9517522.1"/>
    <property type="molecule type" value="Genomic_DNA"/>
</dbReference>
<evidence type="ECO:0000313" key="3">
    <source>
        <dbReference type="Proteomes" id="UP001153069"/>
    </source>
</evidence>
<dbReference type="OrthoDB" id="40605at2759"/>
<feature type="transmembrane region" description="Helical" evidence="1">
    <location>
        <begin position="146"/>
        <end position="166"/>
    </location>
</feature>
<feature type="transmembrane region" description="Helical" evidence="1">
    <location>
        <begin position="271"/>
        <end position="291"/>
    </location>
</feature>
<feature type="transmembrane region" description="Helical" evidence="1">
    <location>
        <begin position="217"/>
        <end position="239"/>
    </location>
</feature>
<name>A0A9N8E9Y9_9STRA</name>
<feature type="transmembrane region" description="Helical" evidence="1">
    <location>
        <begin position="311"/>
        <end position="332"/>
    </location>
</feature>
<reference evidence="2" key="1">
    <citation type="submission" date="2020-06" db="EMBL/GenBank/DDBJ databases">
        <authorList>
            <consortium name="Plant Systems Biology data submission"/>
        </authorList>
    </citation>
    <scope>NUCLEOTIDE SEQUENCE</scope>
    <source>
        <strain evidence="2">D6</strain>
    </source>
</reference>
<keyword evidence="3" id="KW-1185">Reference proteome</keyword>
<organism evidence="2 3">
    <name type="scientific">Seminavis robusta</name>
    <dbReference type="NCBI Taxonomy" id="568900"/>
    <lineage>
        <taxon>Eukaryota</taxon>
        <taxon>Sar</taxon>
        <taxon>Stramenopiles</taxon>
        <taxon>Ochrophyta</taxon>
        <taxon>Bacillariophyta</taxon>
        <taxon>Bacillariophyceae</taxon>
        <taxon>Bacillariophycidae</taxon>
        <taxon>Naviculales</taxon>
        <taxon>Naviculaceae</taxon>
        <taxon>Seminavis</taxon>
    </lineage>
</organism>
<protein>
    <submittedName>
        <fullName evidence="2">Uncharacterized protein</fullName>
    </submittedName>
</protein>
<comment type="caution">
    <text evidence="2">The sequence shown here is derived from an EMBL/GenBank/DDBJ whole genome shotgun (WGS) entry which is preliminary data.</text>
</comment>